<gene>
    <name evidence="1" type="ORF">BAE44_0012785</name>
</gene>
<dbReference type="EMBL" id="LWDX02035209">
    <property type="protein sequence ID" value="OEL26196.1"/>
    <property type="molecule type" value="Genomic_DNA"/>
</dbReference>
<protein>
    <submittedName>
        <fullName evidence="1">Uncharacterized protein</fullName>
    </submittedName>
</protein>
<comment type="caution">
    <text evidence="1">The sequence shown here is derived from an EMBL/GenBank/DDBJ whole genome shotgun (WGS) entry which is preliminary data.</text>
</comment>
<organism evidence="1 2">
    <name type="scientific">Dichanthelium oligosanthes</name>
    <dbReference type="NCBI Taxonomy" id="888268"/>
    <lineage>
        <taxon>Eukaryota</taxon>
        <taxon>Viridiplantae</taxon>
        <taxon>Streptophyta</taxon>
        <taxon>Embryophyta</taxon>
        <taxon>Tracheophyta</taxon>
        <taxon>Spermatophyta</taxon>
        <taxon>Magnoliopsida</taxon>
        <taxon>Liliopsida</taxon>
        <taxon>Poales</taxon>
        <taxon>Poaceae</taxon>
        <taxon>PACMAD clade</taxon>
        <taxon>Panicoideae</taxon>
        <taxon>Panicodae</taxon>
        <taxon>Paniceae</taxon>
        <taxon>Dichantheliinae</taxon>
        <taxon>Dichanthelium</taxon>
    </lineage>
</organism>
<reference evidence="1 2" key="1">
    <citation type="submission" date="2016-09" db="EMBL/GenBank/DDBJ databases">
        <title>The draft genome of Dichanthelium oligosanthes: A C3 panicoid grass species.</title>
        <authorList>
            <person name="Studer A.J."/>
            <person name="Schnable J.C."/>
            <person name="Brutnell T.P."/>
        </authorList>
    </citation>
    <scope>NUCLEOTIDE SEQUENCE [LARGE SCALE GENOMIC DNA]</scope>
    <source>
        <strain evidence="2">cv. Kellogg 1175</strain>
        <tissue evidence="1">Leaf</tissue>
    </source>
</reference>
<dbReference type="OrthoDB" id="10428197at2759"/>
<name>A0A1E5VM54_9POAL</name>
<evidence type="ECO:0000313" key="1">
    <source>
        <dbReference type="EMBL" id="OEL26196.1"/>
    </source>
</evidence>
<dbReference type="AlphaFoldDB" id="A0A1E5VM54"/>
<sequence>MIRTFEKAPSLEVDKFLGALKKTTREVSSSRQKENETNFWPLDEVSLDYQHGKPFLYLWDLVEGPSEINKFHSWTMKAMKLGLRVVTANVPKIVYELVIDFEDLHALYRRKRLDMNLISAWCS</sequence>
<proteinExistence type="predicted"/>
<evidence type="ECO:0000313" key="2">
    <source>
        <dbReference type="Proteomes" id="UP000095767"/>
    </source>
</evidence>
<keyword evidence="2" id="KW-1185">Reference proteome</keyword>
<dbReference type="Proteomes" id="UP000095767">
    <property type="component" value="Unassembled WGS sequence"/>
</dbReference>
<accession>A0A1E5VM54</accession>